<dbReference type="RefSeq" id="WP_254738130.1">
    <property type="nucleotide sequence ID" value="NZ_JANCLU010000001.1"/>
</dbReference>
<organism evidence="1 2">
    <name type="scientific">Alsobacter ponti</name>
    <dbReference type="NCBI Taxonomy" id="2962936"/>
    <lineage>
        <taxon>Bacteria</taxon>
        <taxon>Pseudomonadati</taxon>
        <taxon>Pseudomonadota</taxon>
        <taxon>Alphaproteobacteria</taxon>
        <taxon>Hyphomicrobiales</taxon>
        <taxon>Alsobacteraceae</taxon>
        <taxon>Alsobacter</taxon>
    </lineage>
</organism>
<dbReference type="InterPro" id="IPR007413">
    <property type="entry name" value="YcjX-like"/>
</dbReference>
<dbReference type="PANTHER" id="PTHR38605:SF1">
    <property type="entry name" value="ATPASE"/>
    <property type="match status" value="1"/>
</dbReference>
<accession>A0ABT1L8G1</accession>
<dbReference type="PANTHER" id="PTHR38605">
    <property type="entry name" value="ATPASE-RELATED"/>
    <property type="match status" value="1"/>
</dbReference>
<protein>
    <submittedName>
        <fullName evidence="1">YcjX family protein</fullName>
    </submittedName>
</protein>
<dbReference type="Proteomes" id="UP001205890">
    <property type="component" value="Unassembled WGS sequence"/>
</dbReference>
<sequence>MSPIFEIVDDARIAARALGDRLAGMRHPTLRLGVTGLSRSGKTVFITALVHALSRGARLPVFRAAAEGRIRRAFLTPQPDDAVPRFAYEDHLAALAGPDRRWPESTRRIAELRLVIEYESRGGWFAGPRTLTLDIVDYPGEWLLDLALLGKDFARWSRDTVAASRGPARRDVASEFVAALAGVDPAGPADEETARRVSELFKASLAAARREPFSFSALPPGRFLMPGDLEGSPALTFAPLDLPEGFVARSGSLAAMMERRYEAYRDHVVRPFFRDHFARLDRQVVLVDALAALNAGPAAVEDLQTALQEVLEAFRTGRNSLLSHLFSPRIDRVLFAATKADHLHHTSHDRLEAVLGLLVERARSRAAGLGAAVDLAAVASVRATREARVAHGRERLPAIVGTPLAGEVIGDQRFDGETEAAVFPGELPADPEQALAQAGETEMGLRFVRFRPPVAAPASDGKPGPLPQIRLDRTLEFLLGDRLA</sequence>
<name>A0ABT1L8G1_9HYPH</name>
<dbReference type="Pfam" id="PF04317">
    <property type="entry name" value="DUF463"/>
    <property type="match status" value="1"/>
</dbReference>
<keyword evidence="2" id="KW-1185">Reference proteome</keyword>
<gene>
    <name evidence="1" type="ORF">NK718_02140</name>
</gene>
<proteinExistence type="predicted"/>
<evidence type="ECO:0000313" key="1">
    <source>
        <dbReference type="EMBL" id="MCP8937303.1"/>
    </source>
</evidence>
<reference evidence="1 2" key="1">
    <citation type="submission" date="2022-07" db="EMBL/GenBank/DDBJ databases">
        <authorList>
            <person name="Li W.-J."/>
            <person name="Deng Q.-Q."/>
        </authorList>
    </citation>
    <scope>NUCLEOTIDE SEQUENCE [LARGE SCALE GENOMIC DNA]</scope>
    <source>
        <strain evidence="1 2">SYSU M60028</strain>
    </source>
</reference>
<evidence type="ECO:0000313" key="2">
    <source>
        <dbReference type="Proteomes" id="UP001205890"/>
    </source>
</evidence>
<dbReference type="EMBL" id="JANCLU010000001">
    <property type="protein sequence ID" value="MCP8937303.1"/>
    <property type="molecule type" value="Genomic_DNA"/>
</dbReference>
<dbReference type="PIRSF" id="PIRSF019381">
    <property type="entry name" value="YcjX"/>
    <property type="match status" value="1"/>
</dbReference>
<comment type="caution">
    <text evidence="1">The sequence shown here is derived from an EMBL/GenBank/DDBJ whole genome shotgun (WGS) entry which is preliminary data.</text>
</comment>